<feature type="coiled-coil region" evidence="1">
    <location>
        <begin position="95"/>
        <end position="122"/>
    </location>
</feature>
<evidence type="ECO:0000313" key="2">
    <source>
        <dbReference type="EMBL" id="PIA17856.1"/>
    </source>
</evidence>
<dbReference type="EMBL" id="KZ303492">
    <property type="protein sequence ID" value="PIA17856.1"/>
    <property type="molecule type" value="Genomic_DNA"/>
</dbReference>
<feature type="coiled-coil region" evidence="1">
    <location>
        <begin position="8"/>
        <end position="63"/>
    </location>
</feature>
<proteinExistence type="predicted"/>
<feature type="non-terminal residue" evidence="2">
    <location>
        <position position="1"/>
    </location>
</feature>
<sequence length="223" mass="25726">IELLVTGRAEDRVEIERLEAKKDEHRAEIELLVTGRAEDRAEIKRLEAKEVKHRAEIEQLRAQLCFEPSKVVQLMTPPLTPHDLDDHPELPAAEIDPLKARVELLERELQQSANEADHLRFELRICSRSAKKTEAKLQVSRGHALAAEDLLRASRKQVLNARAKLQHAHLETEALEKMLKHTRAPLMHKDLGRGIHKGFFKNGREEQAETRPNTHRHSKLFFF</sequence>
<accession>A0A2G5BFQ3</accession>
<name>A0A2G5BFQ3_COERN</name>
<reference evidence="2 3" key="1">
    <citation type="journal article" date="2015" name="Genome Biol. Evol.">
        <title>Phylogenomic analyses indicate that early fungi evolved digesting cell walls of algal ancestors of land plants.</title>
        <authorList>
            <person name="Chang Y."/>
            <person name="Wang S."/>
            <person name="Sekimoto S."/>
            <person name="Aerts A.L."/>
            <person name="Choi C."/>
            <person name="Clum A."/>
            <person name="LaButti K.M."/>
            <person name="Lindquist E.A."/>
            <person name="Yee Ngan C."/>
            <person name="Ohm R.A."/>
            <person name="Salamov A.A."/>
            <person name="Grigoriev I.V."/>
            <person name="Spatafora J.W."/>
            <person name="Berbee M.L."/>
        </authorList>
    </citation>
    <scope>NUCLEOTIDE SEQUENCE [LARGE SCALE GENOMIC DNA]</scope>
    <source>
        <strain evidence="2 3">NRRL 1564</strain>
    </source>
</reference>
<evidence type="ECO:0000256" key="1">
    <source>
        <dbReference type="SAM" id="Coils"/>
    </source>
</evidence>
<gene>
    <name evidence="2" type="ORF">COEREDRAFT_7048</name>
</gene>
<keyword evidence="3" id="KW-1185">Reference proteome</keyword>
<protein>
    <submittedName>
        <fullName evidence="2">Uncharacterized protein</fullName>
    </submittedName>
</protein>
<dbReference type="AlphaFoldDB" id="A0A2G5BFQ3"/>
<keyword evidence="1" id="KW-0175">Coiled coil</keyword>
<dbReference type="Proteomes" id="UP000242474">
    <property type="component" value="Unassembled WGS sequence"/>
</dbReference>
<evidence type="ECO:0000313" key="3">
    <source>
        <dbReference type="Proteomes" id="UP000242474"/>
    </source>
</evidence>
<organism evidence="2 3">
    <name type="scientific">Coemansia reversa (strain ATCC 12441 / NRRL 1564)</name>
    <dbReference type="NCBI Taxonomy" id="763665"/>
    <lineage>
        <taxon>Eukaryota</taxon>
        <taxon>Fungi</taxon>
        <taxon>Fungi incertae sedis</taxon>
        <taxon>Zoopagomycota</taxon>
        <taxon>Kickxellomycotina</taxon>
        <taxon>Kickxellomycetes</taxon>
        <taxon>Kickxellales</taxon>
        <taxon>Kickxellaceae</taxon>
        <taxon>Coemansia</taxon>
    </lineage>
</organism>